<feature type="region of interest" description="Disordered" evidence="1">
    <location>
        <begin position="134"/>
        <end position="154"/>
    </location>
</feature>
<organism evidence="2 3">
    <name type="scientific">Aspergillus cavernicola</name>
    <dbReference type="NCBI Taxonomy" id="176166"/>
    <lineage>
        <taxon>Eukaryota</taxon>
        <taxon>Fungi</taxon>
        <taxon>Dikarya</taxon>
        <taxon>Ascomycota</taxon>
        <taxon>Pezizomycotina</taxon>
        <taxon>Eurotiomycetes</taxon>
        <taxon>Eurotiomycetidae</taxon>
        <taxon>Eurotiales</taxon>
        <taxon>Aspergillaceae</taxon>
        <taxon>Aspergillus</taxon>
        <taxon>Aspergillus subgen. Nidulantes</taxon>
    </lineage>
</organism>
<name>A0ABR4HL39_9EURO</name>
<feature type="compositionally biased region" description="Low complexity" evidence="1">
    <location>
        <begin position="316"/>
        <end position="378"/>
    </location>
</feature>
<feature type="region of interest" description="Disordered" evidence="1">
    <location>
        <begin position="1"/>
        <end position="79"/>
    </location>
</feature>
<feature type="compositionally biased region" description="Low complexity" evidence="1">
    <location>
        <begin position="395"/>
        <end position="406"/>
    </location>
</feature>
<comment type="caution">
    <text evidence="2">The sequence shown here is derived from an EMBL/GenBank/DDBJ whole genome shotgun (WGS) entry which is preliminary data.</text>
</comment>
<feature type="compositionally biased region" description="Polar residues" evidence="1">
    <location>
        <begin position="178"/>
        <end position="198"/>
    </location>
</feature>
<evidence type="ECO:0000313" key="3">
    <source>
        <dbReference type="Proteomes" id="UP001610335"/>
    </source>
</evidence>
<protein>
    <recommendedName>
        <fullName evidence="4">Cell wall proline rich protein</fullName>
    </recommendedName>
</protein>
<feature type="compositionally biased region" description="Polar residues" evidence="1">
    <location>
        <begin position="1"/>
        <end position="11"/>
    </location>
</feature>
<feature type="compositionally biased region" description="Basic and acidic residues" evidence="1">
    <location>
        <begin position="443"/>
        <end position="452"/>
    </location>
</feature>
<feature type="compositionally biased region" description="Polar residues" evidence="1">
    <location>
        <begin position="302"/>
        <end position="315"/>
    </location>
</feature>
<dbReference type="Proteomes" id="UP001610335">
    <property type="component" value="Unassembled WGS sequence"/>
</dbReference>
<reference evidence="2 3" key="1">
    <citation type="submission" date="2024-07" db="EMBL/GenBank/DDBJ databases">
        <title>Section-level genome sequencing and comparative genomics of Aspergillus sections Usti and Cavernicolus.</title>
        <authorList>
            <consortium name="Lawrence Berkeley National Laboratory"/>
            <person name="Nybo J.L."/>
            <person name="Vesth T.C."/>
            <person name="Theobald S."/>
            <person name="Frisvad J.C."/>
            <person name="Larsen T.O."/>
            <person name="Kjaerboelling I."/>
            <person name="Rothschild-Mancinelli K."/>
            <person name="Lyhne E.K."/>
            <person name="Kogle M.E."/>
            <person name="Barry K."/>
            <person name="Clum A."/>
            <person name="Na H."/>
            <person name="Ledsgaard L."/>
            <person name="Lin J."/>
            <person name="Lipzen A."/>
            <person name="Kuo A."/>
            <person name="Riley R."/>
            <person name="Mondo S."/>
            <person name="LaButti K."/>
            <person name="Haridas S."/>
            <person name="Pangalinan J."/>
            <person name="Salamov A.A."/>
            <person name="Simmons B.A."/>
            <person name="Magnuson J.K."/>
            <person name="Chen J."/>
            <person name="Drula E."/>
            <person name="Henrissat B."/>
            <person name="Wiebenga A."/>
            <person name="Lubbers R.J."/>
            <person name="Gomes A.C."/>
            <person name="Makela M.R."/>
            <person name="Stajich J."/>
            <person name="Grigoriev I.V."/>
            <person name="Mortensen U.H."/>
            <person name="De vries R.P."/>
            <person name="Baker S.E."/>
            <person name="Andersen M.R."/>
        </authorList>
    </citation>
    <scope>NUCLEOTIDE SEQUENCE [LARGE SCALE GENOMIC DNA]</scope>
    <source>
        <strain evidence="2 3">CBS 600.67</strain>
    </source>
</reference>
<feature type="region of interest" description="Disordered" evidence="1">
    <location>
        <begin position="177"/>
        <end position="453"/>
    </location>
</feature>
<accession>A0ABR4HL39</accession>
<gene>
    <name evidence="2" type="ORF">BDW59DRAFT_153431</name>
</gene>
<feature type="compositionally biased region" description="Basic and acidic residues" evidence="1">
    <location>
        <begin position="407"/>
        <end position="424"/>
    </location>
</feature>
<evidence type="ECO:0008006" key="4">
    <source>
        <dbReference type="Google" id="ProtNLM"/>
    </source>
</evidence>
<evidence type="ECO:0000256" key="1">
    <source>
        <dbReference type="SAM" id="MobiDB-lite"/>
    </source>
</evidence>
<keyword evidence="3" id="KW-1185">Reference proteome</keyword>
<sequence>MYDLTYMNQPSLPRHYDSEEEDISESETGHTFSPIDPSKTPGTLDSEMSAEESMDRPAFLRLLSPFPSTKGSRPGSMISMDTVKRSSTATFVTDSYAIFDQDDDMIIELPSPNSTSPLQSPIFLQPAVYVPSEPLSSPRSSFRSSSSSLHSDDESDIYVAEQVTYVEPLAKPNLILISPTTDQSSPRGPDSPETSDGSVYSCDEASKSQPILGETSMGRGRSRYSTQLTHSKAQGSLSALDTLRHCSPARPSISEPVSASAVEAPREMSFRARSMSFSRPQTPIAERSRRLQKEPPPPRPPSVQSTSTFSLFPTQSSSYTEESRSRSMSCSQSIASSDYSASSSQPTSRTASPSPYYSNSYNRSRSGSLYSISSMSGSPAKRPPLPYRSSIIKGSSMLGYSSSSLRSELEKGPTEHPELEDTKPKSKRKKSLKHLRPSITKSESSESSKKSFVDFMLRSKRKSMIKNV</sequence>
<proteinExistence type="predicted"/>
<feature type="compositionally biased region" description="Low complexity" evidence="1">
    <location>
        <begin position="134"/>
        <end position="149"/>
    </location>
</feature>
<feature type="compositionally biased region" description="Polar residues" evidence="1">
    <location>
        <begin position="223"/>
        <end position="239"/>
    </location>
</feature>
<evidence type="ECO:0000313" key="2">
    <source>
        <dbReference type="EMBL" id="KAL2816200.1"/>
    </source>
</evidence>
<dbReference type="EMBL" id="JBFXLS010000104">
    <property type="protein sequence ID" value="KAL2816200.1"/>
    <property type="molecule type" value="Genomic_DNA"/>
</dbReference>
<feature type="compositionally biased region" description="Basic residues" evidence="1">
    <location>
        <begin position="425"/>
        <end position="436"/>
    </location>
</feature>